<organism evidence="1 2">
    <name type="scientific">Triangularia setosa</name>
    <dbReference type="NCBI Taxonomy" id="2587417"/>
    <lineage>
        <taxon>Eukaryota</taxon>
        <taxon>Fungi</taxon>
        <taxon>Dikarya</taxon>
        <taxon>Ascomycota</taxon>
        <taxon>Pezizomycotina</taxon>
        <taxon>Sordariomycetes</taxon>
        <taxon>Sordariomycetidae</taxon>
        <taxon>Sordariales</taxon>
        <taxon>Podosporaceae</taxon>
        <taxon>Triangularia</taxon>
    </lineage>
</organism>
<evidence type="ECO:0000313" key="2">
    <source>
        <dbReference type="Proteomes" id="UP001302321"/>
    </source>
</evidence>
<sequence>MPFLAIYHLPDMNWLHENGCQFWKIQLHSNILPGDNTSIFKVAEFKTEFYQMTDTVKIGMAIDGRHVASRLLLIYFDLAREEQGGDPSSVHKAALGRLGIKQSEISSCVQSTLFQVDQTRPHHPAMQTPVGKLGEKQYLCMVEWSGELDLKVSSECDERVEYTLLRAFR</sequence>
<dbReference type="AlphaFoldDB" id="A0AAN7A5F5"/>
<accession>A0AAN7A5F5</accession>
<evidence type="ECO:0000313" key="1">
    <source>
        <dbReference type="EMBL" id="KAK4173980.1"/>
    </source>
</evidence>
<comment type="caution">
    <text evidence="1">The sequence shown here is derived from an EMBL/GenBank/DDBJ whole genome shotgun (WGS) entry which is preliminary data.</text>
</comment>
<keyword evidence="2" id="KW-1185">Reference proteome</keyword>
<name>A0AAN7A5F5_9PEZI</name>
<gene>
    <name evidence="1" type="ORF">QBC36DRAFT_219511</name>
</gene>
<dbReference type="EMBL" id="MU866308">
    <property type="protein sequence ID" value="KAK4173980.1"/>
    <property type="molecule type" value="Genomic_DNA"/>
</dbReference>
<proteinExistence type="predicted"/>
<reference evidence="1" key="1">
    <citation type="journal article" date="2023" name="Mol. Phylogenet. Evol.">
        <title>Genome-scale phylogeny and comparative genomics of the fungal order Sordariales.</title>
        <authorList>
            <person name="Hensen N."/>
            <person name="Bonometti L."/>
            <person name="Westerberg I."/>
            <person name="Brannstrom I.O."/>
            <person name="Guillou S."/>
            <person name="Cros-Aarteil S."/>
            <person name="Calhoun S."/>
            <person name="Haridas S."/>
            <person name="Kuo A."/>
            <person name="Mondo S."/>
            <person name="Pangilinan J."/>
            <person name="Riley R."/>
            <person name="LaButti K."/>
            <person name="Andreopoulos B."/>
            <person name="Lipzen A."/>
            <person name="Chen C."/>
            <person name="Yan M."/>
            <person name="Daum C."/>
            <person name="Ng V."/>
            <person name="Clum A."/>
            <person name="Steindorff A."/>
            <person name="Ohm R.A."/>
            <person name="Martin F."/>
            <person name="Silar P."/>
            <person name="Natvig D.O."/>
            <person name="Lalanne C."/>
            <person name="Gautier V."/>
            <person name="Ament-Velasquez S.L."/>
            <person name="Kruys A."/>
            <person name="Hutchinson M.I."/>
            <person name="Powell A.J."/>
            <person name="Barry K."/>
            <person name="Miller A.N."/>
            <person name="Grigoriev I.V."/>
            <person name="Debuchy R."/>
            <person name="Gladieux P."/>
            <person name="Hiltunen Thoren M."/>
            <person name="Johannesson H."/>
        </authorList>
    </citation>
    <scope>NUCLEOTIDE SEQUENCE</scope>
    <source>
        <strain evidence="1">CBS 892.96</strain>
    </source>
</reference>
<reference evidence="1" key="2">
    <citation type="submission" date="2023-05" db="EMBL/GenBank/DDBJ databases">
        <authorList>
            <consortium name="Lawrence Berkeley National Laboratory"/>
            <person name="Steindorff A."/>
            <person name="Hensen N."/>
            <person name="Bonometti L."/>
            <person name="Westerberg I."/>
            <person name="Brannstrom I.O."/>
            <person name="Guillou S."/>
            <person name="Cros-Aarteil S."/>
            <person name="Calhoun S."/>
            <person name="Haridas S."/>
            <person name="Kuo A."/>
            <person name="Mondo S."/>
            <person name="Pangilinan J."/>
            <person name="Riley R."/>
            <person name="Labutti K."/>
            <person name="Andreopoulos B."/>
            <person name="Lipzen A."/>
            <person name="Chen C."/>
            <person name="Yanf M."/>
            <person name="Daum C."/>
            <person name="Ng V."/>
            <person name="Clum A."/>
            <person name="Ohm R."/>
            <person name="Martin F."/>
            <person name="Silar P."/>
            <person name="Natvig D."/>
            <person name="Lalanne C."/>
            <person name="Gautier V."/>
            <person name="Ament-Velasquez S.L."/>
            <person name="Kruys A."/>
            <person name="Hutchinson M.I."/>
            <person name="Powell A.J."/>
            <person name="Barry K."/>
            <person name="Miller A.N."/>
            <person name="Grigoriev I.V."/>
            <person name="Debuchy R."/>
            <person name="Gladieux P."/>
            <person name="Thoren M.H."/>
            <person name="Johannesson H."/>
        </authorList>
    </citation>
    <scope>NUCLEOTIDE SEQUENCE</scope>
    <source>
        <strain evidence="1">CBS 892.96</strain>
    </source>
</reference>
<protein>
    <submittedName>
        <fullName evidence="1">Uncharacterized protein</fullName>
    </submittedName>
</protein>
<dbReference type="Proteomes" id="UP001302321">
    <property type="component" value="Unassembled WGS sequence"/>
</dbReference>